<gene>
    <name evidence="2" type="ORF">FAK_41530</name>
</gene>
<dbReference type="EMBL" id="AP028679">
    <property type="protein sequence ID" value="BEQ17087.1"/>
    <property type="molecule type" value="Genomic_DNA"/>
</dbReference>
<keyword evidence="1" id="KW-0472">Membrane</keyword>
<proteinExistence type="predicted"/>
<feature type="transmembrane region" description="Helical" evidence="1">
    <location>
        <begin position="140"/>
        <end position="157"/>
    </location>
</feature>
<feature type="transmembrane region" description="Helical" evidence="1">
    <location>
        <begin position="357"/>
        <end position="381"/>
    </location>
</feature>
<keyword evidence="3" id="KW-1185">Reference proteome</keyword>
<feature type="transmembrane region" description="Helical" evidence="1">
    <location>
        <begin position="237"/>
        <end position="260"/>
    </location>
</feature>
<keyword evidence="1" id="KW-0812">Transmembrane</keyword>
<dbReference type="RefSeq" id="WP_338603844.1">
    <property type="nucleotide sequence ID" value="NZ_AP028679.1"/>
</dbReference>
<feature type="transmembrane region" description="Helical" evidence="1">
    <location>
        <begin position="321"/>
        <end position="345"/>
    </location>
</feature>
<organism evidence="2 3">
    <name type="scientific">Desulfoferula mesophila</name>
    <dbReference type="NCBI Taxonomy" id="3058419"/>
    <lineage>
        <taxon>Bacteria</taxon>
        <taxon>Pseudomonadati</taxon>
        <taxon>Thermodesulfobacteriota</taxon>
        <taxon>Desulfarculia</taxon>
        <taxon>Desulfarculales</taxon>
        <taxon>Desulfarculaceae</taxon>
        <taxon>Desulfoferula</taxon>
    </lineage>
</organism>
<feature type="transmembrane region" description="Helical" evidence="1">
    <location>
        <begin position="163"/>
        <end position="180"/>
    </location>
</feature>
<evidence type="ECO:0000313" key="2">
    <source>
        <dbReference type="EMBL" id="BEQ17087.1"/>
    </source>
</evidence>
<feature type="transmembrane region" description="Helical" evidence="1">
    <location>
        <begin position="388"/>
        <end position="407"/>
    </location>
</feature>
<feature type="transmembrane region" description="Helical" evidence="1">
    <location>
        <begin position="109"/>
        <end position="128"/>
    </location>
</feature>
<keyword evidence="1" id="KW-1133">Transmembrane helix</keyword>
<feature type="transmembrane region" description="Helical" evidence="1">
    <location>
        <begin position="296"/>
        <end position="314"/>
    </location>
</feature>
<dbReference type="PANTHER" id="PTHR38454:SF1">
    <property type="entry name" value="INTEGRAL MEMBRANE PROTEIN"/>
    <property type="match status" value="1"/>
</dbReference>
<dbReference type="AlphaFoldDB" id="A0AAU9F4G4"/>
<feature type="transmembrane region" description="Helical" evidence="1">
    <location>
        <begin position="187"/>
        <end position="205"/>
    </location>
</feature>
<dbReference type="InterPro" id="IPR018580">
    <property type="entry name" value="Uncharacterised_YfhO"/>
</dbReference>
<feature type="transmembrane region" description="Helical" evidence="1">
    <location>
        <begin position="413"/>
        <end position="430"/>
    </location>
</feature>
<evidence type="ECO:0000313" key="3">
    <source>
        <dbReference type="Proteomes" id="UP001366166"/>
    </source>
</evidence>
<reference evidence="3" key="1">
    <citation type="journal article" date="2023" name="Arch. Microbiol.">
        <title>Desulfoferula mesophilus gen. nov. sp. nov., a mesophilic sulfate-reducing bacterium isolated from a brackish lake sediment.</title>
        <authorList>
            <person name="Watanabe T."/>
            <person name="Yabe T."/>
            <person name="Tsuji J.M."/>
            <person name="Fukui M."/>
        </authorList>
    </citation>
    <scope>NUCLEOTIDE SEQUENCE [LARGE SCALE GENOMIC DNA]</scope>
    <source>
        <strain evidence="3">12FAK</strain>
    </source>
</reference>
<dbReference type="KEGG" id="dmp:FAK_41530"/>
<feature type="transmembrane region" description="Helical" evidence="1">
    <location>
        <begin position="853"/>
        <end position="871"/>
    </location>
</feature>
<sequence>MSGAKRYQGAVPWLGSMAAVAVLAGVFLLLFRDYLFPLGRPGLLLFGDFPRQFYPWRVHAGEILQAWLSGQGLALWNPYGGCGVDFVARLETTLFYPPHLLLGIWLGKALPYAAYQALALGHFFLYGLNQYLLCRELDCRRPAALVGGVGAMGGIILVSWAHAPIHLTTLCWAPLMILFLHRALDRVSWRAAALAGLFMALGFLAGSGQMIFYAGFSLGLLWLVWAGWYWGRGRAGALKLILLGAVVPLLGLLLSSLQLLPSAELALSSHRATVDAAFAAIGSASYTRMAELLTRANLLLGPLTLCLAAVGLFARSNALPWGLGLVAAWSALYAVGSDGFLLPFMSAHLPFFKLFRFPINALAVTNLALAPLAALGADFLWRGKAGRLRASLALGALMLMGAVLLWAGVPVAQLWPLPLVAALLVMALFFRGMLTRLGLAALCLAAGALGLGAADSLPINSIHHPGDFYAPNPEVARFQGLVQSEPPFRVKFQGFLTNFDVRHSDPSIWLAGLVHHIPALGIAGQLNDARLGRLSLLSRYNLRLFDLLNIRYILGPVGQAAPRYARYKGVVVEPGQVWRLNLKGLYDAPVGKMELTSQLSQAMEVPQGQTVGSLTLVLADGTTREFPVRAGVETAEWAVERPGDKFAHRRAKINRSWPVDGARFQGHDYLAAWRLEDSRLVTAIILRNTQRQARWGVNGLALNGEQIMGKPLVMKAVAPGVWENPYCLPRAYLVSEIKGLARGEAAQELVAGLAPAREVVLERRPLTYREGEPCENAAPPEVLRDGPDRTVVRACLEQPGILVLTDTYTSNWKARDNGQEIAMLRANLMFRGFALGPGRHELVLTYEPSWPKLGLVLTGLGLALLMVLLFLGPKKQMAGPEEAASGKGEPHEAGQ</sequence>
<evidence type="ECO:0008006" key="4">
    <source>
        <dbReference type="Google" id="ProtNLM"/>
    </source>
</evidence>
<protein>
    <recommendedName>
        <fullName evidence="4">YfhO family protein</fullName>
    </recommendedName>
</protein>
<feature type="transmembrane region" description="Helical" evidence="1">
    <location>
        <begin position="12"/>
        <end position="31"/>
    </location>
</feature>
<feature type="transmembrane region" description="Helical" evidence="1">
    <location>
        <begin position="437"/>
        <end position="454"/>
    </location>
</feature>
<feature type="transmembrane region" description="Helical" evidence="1">
    <location>
        <begin position="211"/>
        <end position="230"/>
    </location>
</feature>
<dbReference type="PANTHER" id="PTHR38454">
    <property type="entry name" value="INTEGRAL MEMBRANE PROTEIN-RELATED"/>
    <property type="match status" value="1"/>
</dbReference>
<evidence type="ECO:0000256" key="1">
    <source>
        <dbReference type="SAM" id="Phobius"/>
    </source>
</evidence>
<accession>A0AAU9F4G4</accession>
<dbReference type="Proteomes" id="UP001366166">
    <property type="component" value="Chromosome"/>
</dbReference>
<name>A0AAU9F4G4_9BACT</name>